<dbReference type="Proteomes" id="UP000252519">
    <property type="component" value="Unassembled WGS sequence"/>
</dbReference>
<evidence type="ECO:0000256" key="1">
    <source>
        <dbReference type="SAM" id="SignalP"/>
    </source>
</evidence>
<protein>
    <submittedName>
        <fullName evidence="2">Uncharacterized protein</fullName>
    </submittedName>
</protein>
<dbReference type="OrthoDB" id="5898729at2759"/>
<keyword evidence="1" id="KW-0732">Signal</keyword>
<accession>A0A368FWT8</accession>
<organism evidence="2 3">
    <name type="scientific">Ancylostoma caninum</name>
    <name type="common">Dog hookworm</name>
    <dbReference type="NCBI Taxonomy" id="29170"/>
    <lineage>
        <taxon>Eukaryota</taxon>
        <taxon>Metazoa</taxon>
        <taxon>Ecdysozoa</taxon>
        <taxon>Nematoda</taxon>
        <taxon>Chromadorea</taxon>
        <taxon>Rhabditida</taxon>
        <taxon>Rhabditina</taxon>
        <taxon>Rhabditomorpha</taxon>
        <taxon>Strongyloidea</taxon>
        <taxon>Ancylostomatidae</taxon>
        <taxon>Ancylostomatinae</taxon>
        <taxon>Ancylostoma</taxon>
    </lineage>
</organism>
<evidence type="ECO:0000313" key="3">
    <source>
        <dbReference type="Proteomes" id="UP000252519"/>
    </source>
</evidence>
<reference evidence="2 3" key="1">
    <citation type="submission" date="2014-10" db="EMBL/GenBank/DDBJ databases">
        <title>Draft genome of the hookworm Ancylostoma caninum.</title>
        <authorList>
            <person name="Mitreva M."/>
        </authorList>
    </citation>
    <scope>NUCLEOTIDE SEQUENCE [LARGE SCALE GENOMIC DNA]</scope>
    <source>
        <strain evidence="2 3">Baltimore</strain>
    </source>
</reference>
<gene>
    <name evidence="2" type="ORF">ANCCAN_18177</name>
</gene>
<comment type="caution">
    <text evidence="2">The sequence shown here is derived from an EMBL/GenBank/DDBJ whole genome shotgun (WGS) entry which is preliminary data.</text>
</comment>
<proteinExistence type="predicted"/>
<keyword evidence="3" id="KW-1185">Reference proteome</keyword>
<dbReference type="EMBL" id="JOJR01000607">
    <property type="protein sequence ID" value="RCN35948.1"/>
    <property type="molecule type" value="Genomic_DNA"/>
</dbReference>
<name>A0A368FWT8_ANCCA</name>
<evidence type="ECO:0000313" key="2">
    <source>
        <dbReference type="EMBL" id="RCN35948.1"/>
    </source>
</evidence>
<dbReference type="AlphaFoldDB" id="A0A368FWT8"/>
<sequence>MRALLLLLAITIAVVFCEVGTLDHVSDCFICMDVLSTAMMVRVFKLDVQPNKGVRAEETDLQPYCG</sequence>
<feature type="chain" id="PRO_5016612170" evidence="1">
    <location>
        <begin position="18"/>
        <end position="66"/>
    </location>
</feature>
<feature type="signal peptide" evidence="1">
    <location>
        <begin position="1"/>
        <end position="17"/>
    </location>
</feature>